<dbReference type="Gene3D" id="3.40.50.1820">
    <property type="entry name" value="alpha/beta hydrolase"/>
    <property type="match status" value="1"/>
</dbReference>
<dbReference type="Proteomes" id="UP001056384">
    <property type="component" value="Chromosome 2"/>
</dbReference>
<dbReference type="SUPFAM" id="SSF53474">
    <property type="entry name" value="alpha/beta-Hydrolases"/>
    <property type="match status" value="1"/>
</dbReference>
<name>A0A9Q9APS9_9PEZI</name>
<evidence type="ECO:0000313" key="1">
    <source>
        <dbReference type="EMBL" id="USW49993.1"/>
    </source>
</evidence>
<organism evidence="1 2">
    <name type="scientific">Septoria linicola</name>
    <dbReference type="NCBI Taxonomy" id="215465"/>
    <lineage>
        <taxon>Eukaryota</taxon>
        <taxon>Fungi</taxon>
        <taxon>Dikarya</taxon>
        <taxon>Ascomycota</taxon>
        <taxon>Pezizomycotina</taxon>
        <taxon>Dothideomycetes</taxon>
        <taxon>Dothideomycetidae</taxon>
        <taxon>Mycosphaerellales</taxon>
        <taxon>Mycosphaerellaceae</taxon>
        <taxon>Septoria</taxon>
    </lineage>
</organism>
<proteinExistence type="predicted"/>
<dbReference type="AlphaFoldDB" id="A0A9Q9APS9"/>
<reference evidence="1" key="1">
    <citation type="submission" date="2022-06" db="EMBL/GenBank/DDBJ databases">
        <title>Complete genome sequences of two strains of the flax pathogen Septoria linicola.</title>
        <authorList>
            <person name="Lapalu N."/>
            <person name="Simon A."/>
            <person name="Demenou B."/>
            <person name="Paumier D."/>
            <person name="Guillot M.-P."/>
            <person name="Gout L."/>
            <person name="Valade R."/>
        </authorList>
    </citation>
    <scope>NUCLEOTIDE SEQUENCE</scope>
    <source>
        <strain evidence="1">SE15195</strain>
    </source>
</reference>
<dbReference type="OrthoDB" id="408631at2759"/>
<dbReference type="InterPro" id="IPR029058">
    <property type="entry name" value="AB_hydrolase_fold"/>
</dbReference>
<gene>
    <name evidence="1" type="ORF">Slin15195_G033120</name>
</gene>
<protein>
    <submittedName>
        <fullName evidence="1">Alpha/Beta hydrolase</fullName>
    </submittedName>
</protein>
<dbReference type="EMBL" id="CP099419">
    <property type="protein sequence ID" value="USW49993.1"/>
    <property type="molecule type" value="Genomic_DNA"/>
</dbReference>
<dbReference type="GO" id="GO:0016787">
    <property type="term" value="F:hydrolase activity"/>
    <property type="evidence" value="ECO:0007669"/>
    <property type="project" value="UniProtKB-KW"/>
</dbReference>
<sequence>MNTIAAEMTPAQAKMIENRNLLSQWEATLVSRLGPPSLGIEEFYHTMTLLSSKSQPQDNSNDTHSGPGCFIATLKIFRCKSTPAIKRPLIVLFHGGGSGAGSIEMCTRPAREFAEEFGAVMSDIPIR</sequence>
<accession>A0A9Q9APS9</accession>
<keyword evidence="2" id="KW-1185">Reference proteome</keyword>
<evidence type="ECO:0000313" key="2">
    <source>
        <dbReference type="Proteomes" id="UP001056384"/>
    </source>
</evidence>
<keyword evidence="1" id="KW-0378">Hydrolase</keyword>